<dbReference type="SUPFAM" id="SSF56784">
    <property type="entry name" value="HAD-like"/>
    <property type="match status" value="1"/>
</dbReference>
<dbReference type="Proteomes" id="UP001519342">
    <property type="component" value="Unassembled WGS sequence"/>
</dbReference>
<dbReference type="RefSeq" id="WP_245210332.1">
    <property type="nucleotide sequence ID" value="NZ_JAGGKS010000002.1"/>
</dbReference>
<dbReference type="InterPro" id="IPR036412">
    <property type="entry name" value="HAD-like_sf"/>
</dbReference>
<name>A0ABS4GC36_9FIRM</name>
<evidence type="ECO:0000313" key="2">
    <source>
        <dbReference type="Proteomes" id="UP001519342"/>
    </source>
</evidence>
<protein>
    <submittedName>
        <fullName evidence="1">2-hydroxy-3-keto-5-methylthiopentenyl-1-phosphate phosphatase</fullName>
    </submittedName>
</protein>
<gene>
    <name evidence="1" type="ORF">J2Z76_001112</name>
</gene>
<proteinExistence type="predicted"/>
<dbReference type="CDD" id="cd01427">
    <property type="entry name" value="HAD_like"/>
    <property type="match status" value="1"/>
</dbReference>
<comment type="caution">
    <text evidence="1">The sequence shown here is derived from an EMBL/GenBank/DDBJ whole genome shotgun (WGS) entry which is preliminary data.</text>
</comment>
<reference evidence="1 2" key="1">
    <citation type="submission" date="2021-03" db="EMBL/GenBank/DDBJ databases">
        <title>Genomic Encyclopedia of Type Strains, Phase IV (KMG-IV): sequencing the most valuable type-strain genomes for metagenomic binning, comparative biology and taxonomic classification.</title>
        <authorList>
            <person name="Goeker M."/>
        </authorList>
    </citation>
    <scope>NUCLEOTIDE SEQUENCE [LARGE SCALE GENOMIC DNA]</scope>
    <source>
        <strain evidence="1 2">DSM 24004</strain>
    </source>
</reference>
<dbReference type="Pfam" id="PF12710">
    <property type="entry name" value="HAD"/>
    <property type="match status" value="1"/>
</dbReference>
<evidence type="ECO:0000313" key="1">
    <source>
        <dbReference type="EMBL" id="MBP1925255.1"/>
    </source>
</evidence>
<organism evidence="1 2">
    <name type="scientific">Sedimentibacter acidaminivorans</name>
    <dbReference type="NCBI Taxonomy" id="913099"/>
    <lineage>
        <taxon>Bacteria</taxon>
        <taxon>Bacillati</taxon>
        <taxon>Bacillota</taxon>
        <taxon>Tissierellia</taxon>
        <taxon>Sedimentibacter</taxon>
    </lineage>
</organism>
<keyword evidence="2" id="KW-1185">Reference proteome</keyword>
<sequence length="300" mass="34639">MEQKPIVAIMYDFDKTLSPRDMQEYAFIPGVGMEPENFWNICHKTMVDHNMDQILAYMLIMKQEAEGKMLLSRDEFRKLGKSVILFKGVKNWFKRINDYGEKLGVVVEHYIISSGLKEIIEGTDIAKEFKQIYAAEFCYNDKNVPIWPAMAVNYTSKTQFLFRINKGVLDVTEHRGLNEFTPENKRRIPFVNMVYIGDGLTDVPCMKLVKENGGHSIAVYQDKKDEVNNMIAQGRVDFVILADYSKNSAMENTVFAILDHISATSKTIALHIEHKNNAENDILEKQKQQWAEEHNCVREL</sequence>
<accession>A0ABS4GC36</accession>
<dbReference type="EMBL" id="JAGGKS010000002">
    <property type="protein sequence ID" value="MBP1925255.1"/>
    <property type="molecule type" value="Genomic_DNA"/>
</dbReference>
<dbReference type="Gene3D" id="3.40.50.1000">
    <property type="entry name" value="HAD superfamily/HAD-like"/>
    <property type="match status" value="1"/>
</dbReference>
<dbReference type="InterPro" id="IPR023214">
    <property type="entry name" value="HAD_sf"/>
</dbReference>